<dbReference type="PANTHER" id="PTHR12526">
    <property type="entry name" value="GLYCOSYLTRANSFERASE"/>
    <property type="match status" value="1"/>
</dbReference>
<sequence length="362" mass="40203">MHICHINLASSYHGGENQTFELIQQQIRNGYEVTALANPKGPLYARLLTIDCTVHPIRHHLLNHTHNFLNKCDLLHVHEGRAVYWALIQKAIFGTPYIITRRIDNPISSKWITRQAYQQASALVGLSKPITQQLKKISKLQAVLRIPSSPVSYPVSEDNVKIIQQQFAGKFLVLQAANMLKHKGFDTSIKAAKQLNSDYPNIHFCFIGDGSERHHLEQQATNLKNITFVGKQSNMGDWFHAADLLVHPSHSEGLGSVILEGMKAGLPVVGSNAGGIPDIIHHEHTGLLTTTGCGETLASNIIRLYNDPALRGQLVNNAHRYLNEVSIESCAEKYEQVYLNAVDNACLVKGKQQKSLKGNIPN</sequence>
<dbReference type="Gene3D" id="3.40.50.2000">
    <property type="entry name" value="Glycogen Phosphorylase B"/>
    <property type="match status" value="2"/>
</dbReference>
<dbReference type="Pfam" id="PF00534">
    <property type="entry name" value="Glycos_transf_1"/>
    <property type="match status" value="1"/>
</dbReference>
<keyword evidence="3" id="KW-1185">Reference proteome</keyword>
<keyword evidence="2" id="KW-0328">Glycosyltransferase</keyword>
<dbReference type="Proteomes" id="UP001169719">
    <property type="component" value="Unassembled WGS sequence"/>
</dbReference>
<evidence type="ECO:0000313" key="2">
    <source>
        <dbReference type="EMBL" id="MDN2479968.1"/>
    </source>
</evidence>
<dbReference type="GO" id="GO:0016757">
    <property type="term" value="F:glycosyltransferase activity"/>
    <property type="evidence" value="ECO:0007669"/>
    <property type="project" value="UniProtKB-KW"/>
</dbReference>
<dbReference type="EMBL" id="JAUEOZ010000001">
    <property type="protein sequence ID" value="MDN2479968.1"/>
    <property type="molecule type" value="Genomic_DNA"/>
</dbReference>
<dbReference type="RefSeq" id="WP_289960290.1">
    <property type="nucleotide sequence ID" value="NZ_JAUEOZ010000001.1"/>
</dbReference>
<evidence type="ECO:0000313" key="3">
    <source>
        <dbReference type="Proteomes" id="UP001169719"/>
    </source>
</evidence>
<keyword evidence="2" id="KW-0808">Transferase</keyword>
<dbReference type="PANTHER" id="PTHR12526:SF634">
    <property type="entry name" value="BLL3361 PROTEIN"/>
    <property type="match status" value="1"/>
</dbReference>
<feature type="domain" description="Glycosyl transferase family 1" evidence="1">
    <location>
        <begin position="167"/>
        <end position="319"/>
    </location>
</feature>
<gene>
    <name evidence="2" type="ORF">QWJ08_00815</name>
</gene>
<reference evidence="2" key="1">
    <citation type="submission" date="2024-05" db="EMBL/GenBank/DDBJ databases">
        <title>Genome Sequences of Four Agar- Degrading Marine Bacteria.</title>
        <authorList>
            <person name="Phillips E.K."/>
            <person name="Shaffer J.C."/>
            <person name="Henson M.W."/>
            <person name="Temperton B."/>
            <person name="Thrash C.J."/>
            <person name="Martin M.O."/>
        </authorList>
    </citation>
    <scope>NUCLEOTIDE SEQUENCE</scope>
    <source>
        <strain evidence="2">EKP203</strain>
    </source>
</reference>
<dbReference type="CDD" id="cd03801">
    <property type="entry name" value="GT4_PimA-like"/>
    <property type="match status" value="1"/>
</dbReference>
<organism evidence="2 3">
    <name type="scientific">Vibrio agarivorans</name>
    <dbReference type="NCBI Taxonomy" id="153622"/>
    <lineage>
        <taxon>Bacteria</taxon>
        <taxon>Pseudomonadati</taxon>
        <taxon>Pseudomonadota</taxon>
        <taxon>Gammaproteobacteria</taxon>
        <taxon>Vibrionales</taxon>
        <taxon>Vibrionaceae</taxon>
        <taxon>Vibrio</taxon>
    </lineage>
</organism>
<proteinExistence type="predicted"/>
<name>A0ABT7XW13_9VIBR</name>
<dbReference type="InterPro" id="IPR001296">
    <property type="entry name" value="Glyco_trans_1"/>
</dbReference>
<accession>A0ABT7XW13</accession>
<comment type="caution">
    <text evidence="2">The sequence shown here is derived from an EMBL/GenBank/DDBJ whole genome shotgun (WGS) entry which is preliminary data.</text>
</comment>
<protein>
    <submittedName>
        <fullName evidence="2">Glycosyltransferase family 4 protein</fullName>
        <ecNumber evidence="2">2.4.-.-</ecNumber>
    </submittedName>
</protein>
<dbReference type="SUPFAM" id="SSF53756">
    <property type="entry name" value="UDP-Glycosyltransferase/glycogen phosphorylase"/>
    <property type="match status" value="1"/>
</dbReference>
<evidence type="ECO:0000259" key="1">
    <source>
        <dbReference type="Pfam" id="PF00534"/>
    </source>
</evidence>
<dbReference type="EC" id="2.4.-.-" evidence="2"/>